<sequence length="383" mass="43026">MPNISWAVILPILATYFVFFHIGPWLGQNADIAFKIGRFFASVFNAVGWTFDTIIWAVSSLFWAFFSYRAAGWWCFFGTVMLSQPWNSNSPYLVKFLLAFALPEGSWFTFRPRSPTVIGQRITAARLRLHGWDDIRRKRDATIDALNSMNDDFYDQDPTVRNALTFWHSMEGIPDYIDDQGTREFQWRERLHVQIKPVMFRALNRITSAIDREIYSRLPAMYTPDDGNAPAFDIHVGLMVTNSLIHEIIEPALAVALVEIDDKLHSIEHSQKIEMRHFLDRILHPAVEQMVDAVVRDVPKSFKNAGEHASEPSAQHLSTPDRSASNSKTKPRASSPAMFPSSSPLPPNRKPRAEKDEFGSTSAGPMPGGTSLGGNGGGQKSAA</sequence>
<keyword evidence="2" id="KW-0472">Membrane</keyword>
<organism evidence="3 4">
    <name type="scientific">Cylindrobasidium torrendii FP15055 ss-10</name>
    <dbReference type="NCBI Taxonomy" id="1314674"/>
    <lineage>
        <taxon>Eukaryota</taxon>
        <taxon>Fungi</taxon>
        <taxon>Dikarya</taxon>
        <taxon>Basidiomycota</taxon>
        <taxon>Agaricomycotina</taxon>
        <taxon>Agaricomycetes</taxon>
        <taxon>Agaricomycetidae</taxon>
        <taxon>Agaricales</taxon>
        <taxon>Marasmiineae</taxon>
        <taxon>Physalacriaceae</taxon>
        <taxon>Cylindrobasidium</taxon>
    </lineage>
</organism>
<reference evidence="3 4" key="1">
    <citation type="journal article" date="2015" name="Fungal Genet. Biol.">
        <title>Evolution of novel wood decay mechanisms in Agaricales revealed by the genome sequences of Fistulina hepatica and Cylindrobasidium torrendii.</title>
        <authorList>
            <person name="Floudas D."/>
            <person name="Held B.W."/>
            <person name="Riley R."/>
            <person name="Nagy L.G."/>
            <person name="Koehler G."/>
            <person name="Ransdell A.S."/>
            <person name="Younus H."/>
            <person name="Chow J."/>
            <person name="Chiniquy J."/>
            <person name="Lipzen A."/>
            <person name="Tritt A."/>
            <person name="Sun H."/>
            <person name="Haridas S."/>
            <person name="LaButti K."/>
            <person name="Ohm R.A."/>
            <person name="Kues U."/>
            <person name="Blanchette R.A."/>
            <person name="Grigoriev I.V."/>
            <person name="Minto R.E."/>
            <person name="Hibbett D.S."/>
        </authorList>
    </citation>
    <scope>NUCLEOTIDE SEQUENCE [LARGE SCALE GENOMIC DNA]</scope>
    <source>
        <strain evidence="3 4">FP15055 ss-10</strain>
    </source>
</reference>
<feature type="transmembrane region" description="Helical" evidence="2">
    <location>
        <begin position="39"/>
        <end position="66"/>
    </location>
</feature>
<proteinExistence type="predicted"/>
<protein>
    <submittedName>
        <fullName evidence="3">Uncharacterized protein</fullName>
    </submittedName>
</protein>
<name>A0A0D7AWM4_9AGAR</name>
<evidence type="ECO:0000256" key="1">
    <source>
        <dbReference type="SAM" id="MobiDB-lite"/>
    </source>
</evidence>
<keyword evidence="2" id="KW-0812">Transmembrane</keyword>
<dbReference type="EMBL" id="KN880807">
    <property type="protein sequence ID" value="KIY62239.1"/>
    <property type="molecule type" value="Genomic_DNA"/>
</dbReference>
<evidence type="ECO:0000256" key="2">
    <source>
        <dbReference type="SAM" id="Phobius"/>
    </source>
</evidence>
<dbReference type="Proteomes" id="UP000054007">
    <property type="component" value="Unassembled WGS sequence"/>
</dbReference>
<keyword evidence="4" id="KW-1185">Reference proteome</keyword>
<gene>
    <name evidence="3" type="ORF">CYLTODRAFT_494775</name>
</gene>
<feature type="region of interest" description="Disordered" evidence="1">
    <location>
        <begin position="304"/>
        <end position="383"/>
    </location>
</feature>
<feature type="compositionally biased region" description="Gly residues" evidence="1">
    <location>
        <begin position="366"/>
        <end position="383"/>
    </location>
</feature>
<feature type="transmembrane region" description="Helical" evidence="2">
    <location>
        <begin position="6"/>
        <end position="27"/>
    </location>
</feature>
<dbReference type="AlphaFoldDB" id="A0A0D7AWM4"/>
<accession>A0A0D7AWM4</accession>
<evidence type="ECO:0000313" key="4">
    <source>
        <dbReference type="Proteomes" id="UP000054007"/>
    </source>
</evidence>
<keyword evidence="2" id="KW-1133">Transmembrane helix</keyword>
<evidence type="ECO:0000313" key="3">
    <source>
        <dbReference type="EMBL" id="KIY62239.1"/>
    </source>
</evidence>
<feature type="compositionally biased region" description="Polar residues" evidence="1">
    <location>
        <begin position="312"/>
        <end position="328"/>
    </location>
</feature>